<reference evidence="1 2" key="1">
    <citation type="submission" date="2017-12" db="EMBL/GenBank/DDBJ databases">
        <title>Genomes of bacteria within cyanobacterial aggregates.</title>
        <authorList>
            <person name="Cai H."/>
        </authorList>
    </citation>
    <scope>NUCLEOTIDE SEQUENCE [LARGE SCALE GENOMIC DNA]</scope>
    <source>
        <strain evidence="1 2">TH16</strain>
    </source>
</reference>
<name>A0A2K9N9Q3_9PROT</name>
<gene>
    <name evidence="1" type="ORF">C0V82_05885</name>
</gene>
<dbReference type="AlphaFoldDB" id="A0A2K9N9Q3"/>
<accession>A0A2K9N9Q3</accession>
<organism evidence="1 2">
    <name type="scientific">Niveispirillum cyanobacteriorum</name>
    <dbReference type="NCBI Taxonomy" id="1612173"/>
    <lineage>
        <taxon>Bacteria</taxon>
        <taxon>Pseudomonadati</taxon>
        <taxon>Pseudomonadota</taxon>
        <taxon>Alphaproteobacteria</taxon>
        <taxon>Rhodospirillales</taxon>
        <taxon>Azospirillaceae</taxon>
        <taxon>Niveispirillum</taxon>
    </lineage>
</organism>
<dbReference type="EMBL" id="CP025611">
    <property type="protein sequence ID" value="AUN29809.1"/>
    <property type="molecule type" value="Genomic_DNA"/>
</dbReference>
<dbReference type="Proteomes" id="UP000234752">
    <property type="component" value="Chromosome eg_1"/>
</dbReference>
<protein>
    <submittedName>
        <fullName evidence="1">Uncharacterized protein</fullName>
    </submittedName>
</protein>
<sequence length="470" mass="48533">MTIGVILAVARFQLAGFTRRRGLWVWLALACMLASLALPPVDAGYVTVSVGTLRPIYTAETVGLVVGALGVTVLLPAHFIALRIAFPPTRHPLLLTGATPVSDTAFALGRWLADTFFLVAFLLCFGLGALFIQAVRGEAPVQQPLALLGPLLLVSVPSASLLAGFRGLVEARRWTRGPVAAGILMMVAWLVVLPLTTSVSRGMLGPVADPLGAGLPMHDMGGVVPGDHGTTFGIHITRSVNGSFTWDGFDWSAPSYLAARGIWFLAGAGLAMAAGLLGDRFRGPAQASRANDAAKTARPASLKQTAPISVRPNGGSGLAVLLLAELRLSRSGWKLLTIWLGGAVALALLSDGPDAVRRAVALLLLPALFPLGDLGVRASGRSLLPLAMAVPASSNVRLMAGYLAGLILAGAPLLLLLAGTLLRSGTVPGSWLGLVVALVPAVALLLGRLTGSGQAFSMLGLIACYLLFSA</sequence>
<proteinExistence type="predicted"/>
<evidence type="ECO:0000313" key="1">
    <source>
        <dbReference type="EMBL" id="AUN29809.1"/>
    </source>
</evidence>
<evidence type="ECO:0000313" key="2">
    <source>
        <dbReference type="Proteomes" id="UP000234752"/>
    </source>
</evidence>
<dbReference type="OrthoDB" id="9818877at2"/>
<keyword evidence="2" id="KW-1185">Reference proteome</keyword>
<dbReference type="KEGG" id="ncb:C0V82_05885"/>
<dbReference type="RefSeq" id="WP_102111529.1">
    <property type="nucleotide sequence ID" value="NZ_BMGN01000003.1"/>
</dbReference>